<dbReference type="PROSITE" id="PS51186">
    <property type="entry name" value="GNAT"/>
    <property type="match status" value="1"/>
</dbReference>
<dbReference type="InterPro" id="IPR000182">
    <property type="entry name" value="GNAT_dom"/>
</dbReference>
<feature type="domain" description="N-acetyltransferase" evidence="1">
    <location>
        <begin position="8"/>
        <end position="167"/>
    </location>
</feature>
<dbReference type="SUPFAM" id="SSF55729">
    <property type="entry name" value="Acyl-CoA N-acyltransferases (Nat)"/>
    <property type="match status" value="1"/>
</dbReference>
<sequence length="167" mass="19326">MKIFTERLSFRRYEDKDLEFLISMLSDPEMVRFIGNGHTKNREGARQFLDWIYSTYRVGSDLGLRVLVRREENIPVGHAGLVPQMIDGVEELEIGYWISRKYWGQGYASEAAEALRKHGFQRFGKQRLIALIQPGNVGSIEVAKKIRMDFEKRTVLSGQEVHIYSVS</sequence>
<dbReference type="EMBL" id="CP095075">
    <property type="protein sequence ID" value="UOR12806.1"/>
    <property type="molecule type" value="Genomic_DNA"/>
</dbReference>
<organism evidence="2 3">
    <name type="scientific">Halobacillus amylolyticus</name>
    <dbReference type="NCBI Taxonomy" id="2932259"/>
    <lineage>
        <taxon>Bacteria</taxon>
        <taxon>Bacillati</taxon>
        <taxon>Bacillota</taxon>
        <taxon>Bacilli</taxon>
        <taxon>Bacillales</taxon>
        <taxon>Bacillaceae</taxon>
        <taxon>Halobacillus</taxon>
    </lineage>
</organism>
<dbReference type="RefSeq" id="WP_245033864.1">
    <property type="nucleotide sequence ID" value="NZ_CP095075.1"/>
</dbReference>
<dbReference type="PANTHER" id="PTHR43792:SF1">
    <property type="entry name" value="N-ACETYLTRANSFERASE DOMAIN-CONTAINING PROTEIN"/>
    <property type="match status" value="1"/>
</dbReference>
<dbReference type="Proteomes" id="UP000830326">
    <property type="component" value="Chromosome"/>
</dbReference>
<evidence type="ECO:0000259" key="1">
    <source>
        <dbReference type="PROSITE" id="PS51186"/>
    </source>
</evidence>
<dbReference type="Pfam" id="PF13302">
    <property type="entry name" value="Acetyltransf_3"/>
    <property type="match status" value="1"/>
</dbReference>
<protein>
    <submittedName>
        <fullName evidence="2">GNAT family N-acetyltransferase</fullName>
    </submittedName>
</protein>
<evidence type="ECO:0000313" key="2">
    <source>
        <dbReference type="EMBL" id="UOR12806.1"/>
    </source>
</evidence>
<gene>
    <name evidence="2" type="ORF">MUO15_04630</name>
</gene>
<dbReference type="PANTHER" id="PTHR43792">
    <property type="entry name" value="GNAT FAMILY, PUTATIVE (AFU_ORTHOLOGUE AFUA_3G00765)-RELATED-RELATED"/>
    <property type="match status" value="1"/>
</dbReference>
<accession>A0ABY4HD29</accession>
<dbReference type="InterPro" id="IPR016181">
    <property type="entry name" value="Acyl_CoA_acyltransferase"/>
</dbReference>
<keyword evidence="3" id="KW-1185">Reference proteome</keyword>
<proteinExistence type="predicted"/>
<reference evidence="2" key="1">
    <citation type="submission" date="2022-04" db="EMBL/GenBank/DDBJ databases">
        <title>Halobacillus sp. isolated from saltern.</title>
        <authorList>
            <person name="Won M."/>
            <person name="Lee C.-M."/>
            <person name="Woen H.-Y."/>
            <person name="Kwon S.-W."/>
        </authorList>
    </citation>
    <scope>NUCLEOTIDE SEQUENCE</scope>
    <source>
        <strain evidence="2">SSHM10-5</strain>
    </source>
</reference>
<name>A0ABY4HD29_9BACI</name>
<dbReference type="InterPro" id="IPR051531">
    <property type="entry name" value="N-acetyltransferase"/>
</dbReference>
<dbReference type="Gene3D" id="3.40.630.30">
    <property type="match status" value="1"/>
</dbReference>
<evidence type="ECO:0000313" key="3">
    <source>
        <dbReference type="Proteomes" id="UP000830326"/>
    </source>
</evidence>